<dbReference type="Gene3D" id="3.40.50.300">
    <property type="entry name" value="P-loop containing nucleotide triphosphate hydrolases"/>
    <property type="match status" value="1"/>
</dbReference>
<keyword evidence="12 15" id="KW-0482">Metalloprotease</keyword>
<dbReference type="GO" id="GO:0006508">
    <property type="term" value="P:proteolysis"/>
    <property type="evidence" value="ECO:0007669"/>
    <property type="project" value="UniProtKB-KW"/>
</dbReference>
<dbReference type="InterPro" id="IPR011546">
    <property type="entry name" value="Pept_M41_FtsH_extracell"/>
</dbReference>
<comment type="function">
    <text evidence="15">Acts as a processive, ATP-dependent zinc metallopeptidase for both cytoplasmic and membrane proteins. Plays a role in the quality control of integral membrane proteins.</text>
</comment>
<dbReference type="InterPro" id="IPR003959">
    <property type="entry name" value="ATPase_AAA_core"/>
</dbReference>
<feature type="transmembrane region" description="Helical" evidence="15">
    <location>
        <begin position="105"/>
        <end position="123"/>
    </location>
</feature>
<protein>
    <recommendedName>
        <fullName evidence="15">ATP-dependent zinc metalloprotease FtsH</fullName>
        <ecNumber evidence="15">3.4.24.-</ecNumber>
    </recommendedName>
</protein>
<dbReference type="FunFam" id="3.40.50.300:FF:000001">
    <property type="entry name" value="ATP-dependent zinc metalloprotease FtsH"/>
    <property type="match status" value="1"/>
</dbReference>
<feature type="binding site" evidence="15">
    <location>
        <position position="421"/>
    </location>
    <ligand>
        <name>Zn(2+)</name>
        <dbReference type="ChEBI" id="CHEBI:29105"/>
        <note>catalytic</note>
    </ligand>
</feature>
<sequence length="586" mass="64391">MRGRRKNKFIAITLIIIVIISLLGAGYLISRPEKNIMTYNNFLSSIESNKVETVYLSNKPELKVKMKDGSIYYTDNPRSDSLKEELLKKDVKVNEAESNSIGEKAMGFAATLILFGIIGYFLVTTTAKQRSGGIMDVTAMSKEAENNVPIGFTNVAGNEEAKESVKDIVDFLQDPDKYLKYGARMPKGVMFYGPPGTGKTLLAKAVAGEAGVPFYALSGSDFVQVYVGVGAGRIRDLFKKAREKGKCVIFIDEIDALGKKRDGGGIDGGNDEREQTLNALLAEMSGFNESQGIVVIAATNRLDTIDEALLRPGRFDRLVEVGLPDINGRHEILKIHVKGKPLSSDIDLKRLAEQAVYFSGAMLESMINEAAIFAAKRNAAAIEKADIDQAFYTVIAGAEKKDRSSLRTIDRKITAYHEAGHALIGKLIAPDNKITKVTIIPSTKGAGGYTVNIPPDRMYRTKKDMEKDIMISLGGRCAEEIIFGEENITTGASGDLERATEIVLSMVKRFGMDKDAGLLSYDVLYRNSFTSINDDILYGCKEMLNNLYSVVKKMLEENKDKLDLMANELLVKETLEEQDIESILAA</sequence>
<keyword evidence="9 15" id="KW-0862">Zinc</keyword>
<dbReference type="Pfam" id="PF01434">
    <property type="entry name" value="Peptidase_M41"/>
    <property type="match status" value="1"/>
</dbReference>
<evidence type="ECO:0000256" key="3">
    <source>
        <dbReference type="ARBA" id="ARBA00022475"/>
    </source>
</evidence>
<keyword evidence="7 15" id="KW-0547">Nucleotide-binding</keyword>
<dbReference type="NCBIfam" id="TIGR01241">
    <property type="entry name" value="FtsH_fam"/>
    <property type="match status" value="1"/>
</dbReference>
<comment type="subunit">
    <text evidence="15">Homohexamer.</text>
</comment>
<evidence type="ECO:0000256" key="4">
    <source>
        <dbReference type="ARBA" id="ARBA00022670"/>
    </source>
</evidence>
<keyword evidence="19" id="KW-1185">Reference proteome</keyword>
<evidence type="ECO:0000256" key="12">
    <source>
        <dbReference type="ARBA" id="ARBA00023049"/>
    </source>
</evidence>
<dbReference type="CDD" id="cd19501">
    <property type="entry name" value="RecA-like_FtsH"/>
    <property type="match status" value="1"/>
</dbReference>
<dbReference type="GO" id="GO:0005524">
    <property type="term" value="F:ATP binding"/>
    <property type="evidence" value="ECO:0007669"/>
    <property type="project" value="UniProtKB-UniRule"/>
</dbReference>
<feature type="transmembrane region" description="Helical" evidence="15">
    <location>
        <begin position="9"/>
        <end position="29"/>
    </location>
</feature>
<evidence type="ECO:0000256" key="14">
    <source>
        <dbReference type="ARBA" id="ARBA00061570"/>
    </source>
</evidence>
<organism evidence="18 19">
    <name type="scientific">Oxobacter pfennigii</name>
    <dbReference type="NCBI Taxonomy" id="36849"/>
    <lineage>
        <taxon>Bacteria</taxon>
        <taxon>Bacillati</taxon>
        <taxon>Bacillota</taxon>
        <taxon>Clostridia</taxon>
        <taxon>Eubacteriales</taxon>
        <taxon>Clostridiaceae</taxon>
        <taxon>Oxobacter</taxon>
    </lineage>
</organism>
<dbReference type="Gene3D" id="3.30.720.210">
    <property type="match status" value="1"/>
</dbReference>
<dbReference type="GO" id="GO:0016887">
    <property type="term" value="F:ATP hydrolysis activity"/>
    <property type="evidence" value="ECO:0007669"/>
    <property type="project" value="UniProtKB-UniRule"/>
</dbReference>
<dbReference type="InterPro" id="IPR027417">
    <property type="entry name" value="P-loop_NTPase"/>
</dbReference>
<dbReference type="InterPro" id="IPR003960">
    <property type="entry name" value="ATPase_AAA_CS"/>
</dbReference>
<reference evidence="18 19" key="1">
    <citation type="submission" date="2015-09" db="EMBL/GenBank/DDBJ databases">
        <title>Genome sequence of Oxobacter pfennigii DSM 3222.</title>
        <authorList>
            <person name="Poehlein A."/>
            <person name="Bengelsdorf F.R."/>
            <person name="Schiel-Bengelsdorf B."/>
            <person name="Duerre P."/>
            <person name="Daniel R."/>
        </authorList>
    </citation>
    <scope>NUCLEOTIDE SEQUENCE [LARGE SCALE GENOMIC DNA]</scope>
    <source>
        <strain evidence="18 19">DSM 3222</strain>
    </source>
</reference>
<dbReference type="EMBL" id="LKET01000032">
    <property type="protein sequence ID" value="KPU44060.1"/>
    <property type="molecule type" value="Genomic_DNA"/>
</dbReference>
<dbReference type="Pfam" id="PF00004">
    <property type="entry name" value="AAA"/>
    <property type="match status" value="1"/>
</dbReference>
<evidence type="ECO:0000256" key="11">
    <source>
        <dbReference type="ARBA" id="ARBA00022989"/>
    </source>
</evidence>
<evidence type="ECO:0000256" key="16">
    <source>
        <dbReference type="RuleBase" id="RU003651"/>
    </source>
</evidence>
<dbReference type="InterPro" id="IPR037219">
    <property type="entry name" value="Peptidase_M41-like"/>
</dbReference>
<dbReference type="InterPro" id="IPR041569">
    <property type="entry name" value="AAA_lid_3"/>
</dbReference>
<comment type="similarity">
    <text evidence="2 15">In the C-terminal section; belongs to the peptidase M41 family.</text>
</comment>
<keyword evidence="13 15" id="KW-0472">Membrane</keyword>
<dbReference type="PATRIC" id="fig|36849.3.peg.2347"/>
<dbReference type="Pfam" id="PF17862">
    <property type="entry name" value="AAA_lid_3"/>
    <property type="match status" value="1"/>
</dbReference>
<proteinExistence type="inferred from homology"/>
<dbReference type="SUPFAM" id="SSF52540">
    <property type="entry name" value="P-loop containing nucleoside triphosphate hydrolases"/>
    <property type="match status" value="1"/>
</dbReference>
<dbReference type="SUPFAM" id="SSF140990">
    <property type="entry name" value="FtsH protease domain-like"/>
    <property type="match status" value="1"/>
</dbReference>
<evidence type="ECO:0000256" key="13">
    <source>
        <dbReference type="ARBA" id="ARBA00023136"/>
    </source>
</evidence>
<name>A0A0P8YWG4_9CLOT</name>
<comment type="caution">
    <text evidence="18">The sequence shown here is derived from an EMBL/GenBank/DDBJ whole genome shotgun (WGS) entry which is preliminary data.</text>
</comment>
<dbReference type="InterPro" id="IPR005936">
    <property type="entry name" value="FtsH"/>
</dbReference>
<dbReference type="OrthoDB" id="9809379at2"/>
<keyword evidence="6 15" id="KW-0479">Metal-binding</keyword>
<evidence type="ECO:0000256" key="9">
    <source>
        <dbReference type="ARBA" id="ARBA00022833"/>
    </source>
</evidence>
<evidence type="ECO:0000256" key="10">
    <source>
        <dbReference type="ARBA" id="ARBA00022840"/>
    </source>
</evidence>
<dbReference type="GO" id="GO:0030163">
    <property type="term" value="P:protein catabolic process"/>
    <property type="evidence" value="ECO:0007669"/>
    <property type="project" value="UniProtKB-UniRule"/>
</dbReference>
<evidence type="ECO:0000256" key="5">
    <source>
        <dbReference type="ARBA" id="ARBA00022692"/>
    </source>
</evidence>
<dbReference type="EC" id="3.4.24.-" evidence="15"/>
<feature type="domain" description="AAA+ ATPase" evidence="17">
    <location>
        <begin position="185"/>
        <end position="325"/>
    </location>
</feature>
<evidence type="ECO:0000256" key="2">
    <source>
        <dbReference type="ARBA" id="ARBA00010044"/>
    </source>
</evidence>
<comment type="similarity">
    <text evidence="14 15">In the central section; belongs to the AAA ATPase family.</text>
</comment>
<keyword evidence="8 15" id="KW-0378">Hydrolase</keyword>
<keyword evidence="4 15" id="KW-0645">Protease</keyword>
<dbReference type="PROSITE" id="PS00674">
    <property type="entry name" value="AAA"/>
    <property type="match status" value="1"/>
</dbReference>
<dbReference type="InterPro" id="IPR003593">
    <property type="entry name" value="AAA+_ATPase"/>
</dbReference>
<evidence type="ECO:0000256" key="8">
    <source>
        <dbReference type="ARBA" id="ARBA00022801"/>
    </source>
</evidence>
<evidence type="ECO:0000256" key="6">
    <source>
        <dbReference type="ARBA" id="ARBA00022723"/>
    </source>
</evidence>
<evidence type="ECO:0000313" key="19">
    <source>
        <dbReference type="Proteomes" id="UP000050326"/>
    </source>
</evidence>
<dbReference type="PANTHER" id="PTHR23076:SF113">
    <property type="entry name" value="ATP-DEPENDENT ZINC METALLOPROTEASE FTSH 1, CHLOROPLASTIC-RELATED"/>
    <property type="match status" value="1"/>
</dbReference>
<feature type="active site" evidence="15">
    <location>
        <position position="418"/>
    </location>
</feature>
<evidence type="ECO:0000256" key="7">
    <source>
        <dbReference type="ARBA" id="ARBA00022741"/>
    </source>
</evidence>
<dbReference type="GO" id="GO:0004176">
    <property type="term" value="F:ATP-dependent peptidase activity"/>
    <property type="evidence" value="ECO:0007669"/>
    <property type="project" value="InterPro"/>
</dbReference>
<dbReference type="Gene3D" id="1.20.58.760">
    <property type="entry name" value="Peptidase M41"/>
    <property type="match status" value="1"/>
</dbReference>
<dbReference type="Proteomes" id="UP000050326">
    <property type="component" value="Unassembled WGS sequence"/>
</dbReference>
<dbReference type="GO" id="GO:0005886">
    <property type="term" value="C:plasma membrane"/>
    <property type="evidence" value="ECO:0007669"/>
    <property type="project" value="UniProtKB-SubCell"/>
</dbReference>
<dbReference type="HAMAP" id="MF_01458">
    <property type="entry name" value="FtsH"/>
    <property type="match status" value="1"/>
</dbReference>
<comment type="subcellular location">
    <subcellularLocation>
        <location evidence="15">Cell membrane</location>
        <topology evidence="15">Multi-pass membrane protein</topology>
        <orientation evidence="15">Cytoplasmic side</orientation>
    </subcellularLocation>
    <subcellularLocation>
        <location evidence="1">Membrane</location>
    </subcellularLocation>
</comment>
<dbReference type="STRING" id="36849.OXPF_22260"/>
<feature type="binding site" evidence="15">
    <location>
        <position position="417"/>
    </location>
    <ligand>
        <name>Zn(2+)</name>
        <dbReference type="ChEBI" id="CHEBI:29105"/>
        <note>catalytic</note>
    </ligand>
</feature>
<comment type="similarity">
    <text evidence="16">Belongs to the AAA ATPase family.</text>
</comment>
<gene>
    <name evidence="18" type="primary">ftsH_2</name>
    <name evidence="15" type="synonym">ftsH</name>
    <name evidence="18" type="ORF">OXPF_22260</name>
</gene>
<keyword evidence="5 15" id="KW-0812">Transmembrane</keyword>
<accession>A0A0P8YWG4</accession>
<evidence type="ECO:0000256" key="1">
    <source>
        <dbReference type="ARBA" id="ARBA00004370"/>
    </source>
</evidence>
<dbReference type="FunFam" id="1.10.8.60:FF:000001">
    <property type="entry name" value="ATP-dependent zinc metalloprotease FtsH"/>
    <property type="match status" value="1"/>
</dbReference>
<evidence type="ECO:0000313" key="18">
    <source>
        <dbReference type="EMBL" id="KPU44060.1"/>
    </source>
</evidence>
<evidence type="ECO:0000259" key="17">
    <source>
        <dbReference type="SMART" id="SM00382"/>
    </source>
</evidence>
<dbReference type="GO" id="GO:0008270">
    <property type="term" value="F:zinc ion binding"/>
    <property type="evidence" value="ECO:0007669"/>
    <property type="project" value="UniProtKB-UniRule"/>
</dbReference>
<comment type="cofactor">
    <cofactor evidence="15">
        <name>Zn(2+)</name>
        <dbReference type="ChEBI" id="CHEBI:29105"/>
    </cofactor>
    <text evidence="15">Binds 1 zinc ion per subunit.</text>
</comment>
<dbReference type="GO" id="GO:0004222">
    <property type="term" value="F:metalloendopeptidase activity"/>
    <property type="evidence" value="ECO:0007669"/>
    <property type="project" value="InterPro"/>
</dbReference>
<keyword evidence="11 15" id="KW-1133">Transmembrane helix</keyword>
<keyword evidence="10 15" id="KW-0067">ATP-binding</keyword>
<dbReference type="RefSeq" id="WP_054875262.1">
    <property type="nucleotide sequence ID" value="NZ_LKET01000032.1"/>
</dbReference>
<dbReference type="AlphaFoldDB" id="A0A0P8YWG4"/>
<dbReference type="InterPro" id="IPR000642">
    <property type="entry name" value="Peptidase_M41"/>
</dbReference>
<dbReference type="SMART" id="SM00382">
    <property type="entry name" value="AAA"/>
    <property type="match status" value="1"/>
</dbReference>
<dbReference type="Pfam" id="PF06480">
    <property type="entry name" value="FtsH_ext"/>
    <property type="match status" value="1"/>
</dbReference>
<feature type="binding site" evidence="15">
    <location>
        <position position="495"/>
    </location>
    <ligand>
        <name>Zn(2+)</name>
        <dbReference type="ChEBI" id="CHEBI:29105"/>
        <note>catalytic</note>
    </ligand>
</feature>
<feature type="binding site" evidence="15">
    <location>
        <begin position="193"/>
        <end position="200"/>
    </location>
    <ligand>
        <name>ATP</name>
        <dbReference type="ChEBI" id="CHEBI:30616"/>
    </ligand>
</feature>
<keyword evidence="3 15" id="KW-1003">Cell membrane</keyword>
<dbReference type="Gene3D" id="1.10.8.60">
    <property type="match status" value="1"/>
</dbReference>
<dbReference type="PANTHER" id="PTHR23076">
    <property type="entry name" value="METALLOPROTEASE M41 FTSH"/>
    <property type="match status" value="1"/>
</dbReference>
<evidence type="ECO:0000256" key="15">
    <source>
        <dbReference type="HAMAP-Rule" id="MF_01458"/>
    </source>
</evidence>